<keyword evidence="8" id="KW-1185">Reference proteome</keyword>
<keyword evidence="2" id="KW-1003">Cell membrane</keyword>
<feature type="transmembrane region" description="Helical" evidence="6">
    <location>
        <begin position="47"/>
        <end position="69"/>
    </location>
</feature>
<feature type="transmembrane region" description="Helical" evidence="6">
    <location>
        <begin position="225"/>
        <end position="247"/>
    </location>
</feature>
<reference evidence="7 8" key="1">
    <citation type="journal article" date="2022" name="Res Sq">
        <title>Evolution of multicellular longitudinally dividing oral cavity symbionts (Neisseriaceae).</title>
        <authorList>
            <person name="Nyongesa S."/>
            <person name="Weber P."/>
            <person name="Bernet E."/>
            <person name="Pullido F."/>
            <person name="Nieckarz M."/>
            <person name="Delaby M."/>
            <person name="Nieves C."/>
            <person name="Viehboeck T."/>
            <person name="Krause N."/>
            <person name="Rivera-Millot A."/>
            <person name="Nakamura A."/>
            <person name="Vischer N."/>
            <person name="VanNieuwenhze M."/>
            <person name="Brun Y."/>
            <person name="Cava F."/>
            <person name="Bulgheresi S."/>
            <person name="Veyrier F."/>
        </authorList>
    </citation>
    <scope>NUCLEOTIDE SEQUENCE [LARGE SCALE GENOMIC DNA]</scope>
    <source>
        <strain evidence="7 8">SN4</strain>
    </source>
</reference>
<evidence type="ECO:0000256" key="5">
    <source>
        <dbReference type="ARBA" id="ARBA00023136"/>
    </source>
</evidence>
<gene>
    <name evidence="7" type="ORF">LVJ82_02985</name>
</gene>
<proteinExistence type="predicted"/>
<name>A0ABY4E974_9NEIS</name>
<keyword evidence="3 6" id="KW-0812">Transmembrane</keyword>
<dbReference type="RefSeq" id="WP_058356127.1">
    <property type="nucleotide sequence ID" value="NZ_CABKVG010000008.1"/>
</dbReference>
<accession>A0ABY4E974</accession>
<feature type="transmembrane region" description="Helical" evidence="6">
    <location>
        <begin position="196"/>
        <end position="213"/>
    </location>
</feature>
<protein>
    <submittedName>
        <fullName evidence="7">YihY/virulence factor BrkB family protein</fullName>
    </submittedName>
</protein>
<keyword evidence="5 6" id="KW-0472">Membrane</keyword>
<dbReference type="Proteomes" id="UP000832011">
    <property type="component" value="Chromosome"/>
</dbReference>
<dbReference type="EMBL" id="CP091511">
    <property type="protein sequence ID" value="UOO89967.1"/>
    <property type="molecule type" value="Genomic_DNA"/>
</dbReference>
<evidence type="ECO:0000256" key="4">
    <source>
        <dbReference type="ARBA" id="ARBA00022989"/>
    </source>
</evidence>
<feature type="transmembrane region" description="Helical" evidence="6">
    <location>
        <begin position="149"/>
        <end position="176"/>
    </location>
</feature>
<sequence>MKTIFAWLQSFLVDQPENINVLTTKGLLQDLLWRLRHIDISALGAQLAYFFLLSFFPLMIFLLGVIPFLDLNPNQVYQLMQDVMPTEIFGMIKQILEPILTQQRGNLLSLGALGTLWSASKGMSALMSALNQAYQLDVRMTLLDKLWSVLFTLMFLSLILVALLMPIFGGSILQFIREYVDISDAIGLVWNVTRWLLPPILIFTLLLLIYWIVPKTKPRLHIKRILPGTLIASAGWLALTYGFSLYVGQFGNYSATYGSIGGVIVLMLWLYLTGMILIFGGIINACMQRRYDAAHHLRTSLTDTSLAAPR</sequence>
<dbReference type="PIRSF" id="PIRSF035875">
    <property type="entry name" value="RNase_BN"/>
    <property type="match status" value="1"/>
</dbReference>
<evidence type="ECO:0000313" key="8">
    <source>
        <dbReference type="Proteomes" id="UP000832011"/>
    </source>
</evidence>
<dbReference type="Pfam" id="PF03631">
    <property type="entry name" value="Virul_fac_BrkB"/>
    <property type="match status" value="1"/>
</dbReference>
<comment type="subcellular location">
    <subcellularLocation>
        <location evidence="1">Cell membrane</location>
        <topology evidence="1">Multi-pass membrane protein</topology>
    </subcellularLocation>
</comment>
<evidence type="ECO:0000256" key="2">
    <source>
        <dbReference type="ARBA" id="ARBA00022475"/>
    </source>
</evidence>
<organism evidence="7 8">
    <name type="scientific">Vitreoscilla massiliensis</name>
    <dbReference type="NCBI Taxonomy" id="1689272"/>
    <lineage>
        <taxon>Bacteria</taxon>
        <taxon>Pseudomonadati</taxon>
        <taxon>Pseudomonadota</taxon>
        <taxon>Betaproteobacteria</taxon>
        <taxon>Neisseriales</taxon>
        <taxon>Neisseriaceae</taxon>
        <taxon>Vitreoscilla</taxon>
    </lineage>
</organism>
<feature type="transmembrane region" description="Helical" evidence="6">
    <location>
        <begin position="259"/>
        <end position="283"/>
    </location>
</feature>
<dbReference type="PANTHER" id="PTHR30213">
    <property type="entry name" value="INNER MEMBRANE PROTEIN YHJD"/>
    <property type="match status" value="1"/>
</dbReference>
<evidence type="ECO:0000256" key="3">
    <source>
        <dbReference type="ARBA" id="ARBA00022692"/>
    </source>
</evidence>
<dbReference type="PANTHER" id="PTHR30213:SF0">
    <property type="entry name" value="UPF0761 MEMBRANE PROTEIN YIHY"/>
    <property type="match status" value="1"/>
</dbReference>
<dbReference type="NCBIfam" id="TIGR00765">
    <property type="entry name" value="yihY_not_rbn"/>
    <property type="match status" value="1"/>
</dbReference>
<evidence type="ECO:0000256" key="1">
    <source>
        <dbReference type="ARBA" id="ARBA00004651"/>
    </source>
</evidence>
<evidence type="ECO:0000256" key="6">
    <source>
        <dbReference type="SAM" id="Phobius"/>
    </source>
</evidence>
<evidence type="ECO:0000313" key="7">
    <source>
        <dbReference type="EMBL" id="UOO89967.1"/>
    </source>
</evidence>
<keyword evidence="4 6" id="KW-1133">Transmembrane helix</keyword>
<dbReference type="InterPro" id="IPR017039">
    <property type="entry name" value="Virul_fac_BrkB"/>
</dbReference>